<dbReference type="Proteomes" id="UP000508034">
    <property type="component" value="Unassembled WGS sequence"/>
</dbReference>
<keyword evidence="1" id="KW-0812">Transmembrane</keyword>
<gene>
    <name evidence="2" type="ORF">BTAR23_AR23_06011</name>
</gene>
<proteinExistence type="predicted"/>
<protein>
    <recommendedName>
        <fullName evidence="4">DUF1129 domain-containing protein</fullName>
    </recommendedName>
</protein>
<sequence>MLMRNKKLDERIQEYIDKQFMDVKGTQQLFDMKEELFINLKERISDMIKEGYTEEDAFKKGVISIGDLSDLVEEMQSYGQDEMKQSIDSKEAQHMSTKGMIGGILLFLFGIFASLIANYVLGSQLFLITSCLFTVPGMLLIIYGLLIKETRKRYAMNKTRAKRYILAIGTFLYGLCISIIIYSIPLELVALVLFMVSILTSLAILLPLLLAGRSRLKNRRIYGMNEFKHKTLKFSIVGIGIILVLGGLGLFLTNKVLIGQDKQAFKNPINFKEVDTILLTTHIPEGHEAIWNQLQKYEEQKDVRISMVNLIDIRSQQTREIHTKTYSPFFHASNYSESKVPIKVTLYENHEVKYEKTLQPGDMFAINEQLGRGKYSLKLGCIGQGYCKGKGAITAGDINWD</sequence>
<dbReference type="EMBL" id="CAAKHA010000028">
    <property type="protein sequence ID" value="VIJ07914.1"/>
    <property type="molecule type" value="Genomic_DNA"/>
</dbReference>
<feature type="transmembrane region" description="Helical" evidence="1">
    <location>
        <begin position="232"/>
        <end position="252"/>
    </location>
</feature>
<evidence type="ECO:0000313" key="2">
    <source>
        <dbReference type="EMBL" id="VIJ07914.1"/>
    </source>
</evidence>
<feature type="transmembrane region" description="Helical" evidence="1">
    <location>
        <begin position="164"/>
        <end position="184"/>
    </location>
</feature>
<feature type="transmembrane region" description="Helical" evidence="1">
    <location>
        <begin position="125"/>
        <end position="143"/>
    </location>
</feature>
<evidence type="ECO:0000313" key="3">
    <source>
        <dbReference type="Proteomes" id="UP000508034"/>
    </source>
</evidence>
<comment type="caution">
    <text evidence="2">The sequence shown here is derived from an EMBL/GenBank/DDBJ whole genome shotgun (WGS) entry which is preliminary data.</text>
</comment>
<name>A0AAX3HYL0_BACTI</name>
<keyword evidence="1" id="KW-0472">Membrane</keyword>
<reference evidence="2 3" key="1">
    <citation type="submission" date="2019-04" db="EMBL/GenBank/DDBJ databases">
        <authorList>
            <person name="Patino-Navarrete R."/>
            <person name="Patino Navarrete R."/>
        </authorList>
    </citation>
    <scope>NUCLEOTIDE SEQUENCE [LARGE SCALE GENOMIC DNA]</scope>
    <source>
        <strain evidence="2">Bacillus thuringiensis strain AR23</strain>
    </source>
</reference>
<dbReference type="AlphaFoldDB" id="A0AAX3HYL0"/>
<dbReference type="InterPro" id="IPR047928">
    <property type="entry name" value="Perm_prefix_1"/>
</dbReference>
<dbReference type="NCBIfam" id="NF038403">
    <property type="entry name" value="perm_prefix_1"/>
    <property type="match status" value="1"/>
</dbReference>
<organism evidence="2 3">
    <name type="scientific">Bacillus thuringiensis subsp. israelensis</name>
    <dbReference type="NCBI Taxonomy" id="1430"/>
    <lineage>
        <taxon>Bacteria</taxon>
        <taxon>Bacillati</taxon>
        <taxon>Bacillota</taxon>
        <taxon>Bacilli</taxon>
        <taxon>Bacillales</taxon>
        <taxon>Bacillaceae</taxon>
        <taxon>Bacillus</taxon>
        <taxon>Bacillus cereus group</taxon>
    </lineage>
</organism>
<evidence type="ECO:0008006" key="4">
    <source>
        <dbReference type="Google" id="ProtNLM"/>
    </source>
</evidence>
<keyword evidence="1" id="KW-1133">Transmembrane helix</keyword>
<accession>A0AAX3HYL0</accession>
<feature type="transmembrane region" description="Helical" evidence="1">
    <location>
        <begin position="190"/>
        <end position="211"/>
    </location>
</feature>
<evidence type="ECO:0000256" key="1">
    <source>
        <dbReference type="SAM" id="Phobius"/>
    </source>
</evidence>
<feature type="transmembrane region" description="Helical" evidence="1">
    <location>
        <begin position="99"/>
        <end position="119"/>
    </location>
</feature>